<dbReference type="EMBL" id="JAUSQW010000001">
    <property type="protein sequence ID" value="MDP9801699.1"/>
    <property type="molecule type" value="Genomic_DNA"/>
</dbReference>
<comment type="similarity">
    <text evidence="1 7">Belongs to the bacterial ribosomal protein bS20 family.</text>
</comment>
<dbReference type="PANTHER" id="PTHR33398:SF1">
    <property type="entry name" value="SMALL RIBOSOMAL SUBUNIT PROTEIN BS20C"/>
    <property type="match status" value="1"/>
</dbReference>
<dbReference type="Proteomes" id="UP001235966">
    <property type="component" value="Unassembled WGS sequence"/>
</dbReference>
<evidence type="ECO:0000256" key="7">
    <source>
        <dbReference type="HAMAP-Rule" id="MF_00500"/>
    </source>
</evidence>
<dbReference type="PANTHER" id="PTHR33398">
    <property type="entry name" value="30S RIBOSOMAL PROTEIN S20"/>
    <property type="match status" value="1"/>
</dbReference>
<dbReference type="InterPro" id="IPR036510">
    <property type="entry name" value="Ribosomal_bS20_sf"/>
</dbReference>
<keyword evidence="4 7" id="KW-0689">Ribosomal protein</keyword>
<keyword evidence="5 7" id="KW-0687">Ribonucleoprotein</keyword>
<comment type="caution">
    <text evidence="8">The sequence shown here is derived from an EMBL/GenBank/DDBJ whole genome shotgun (WGS) entry which is preliminary data.</text>
</comment>
<evidence type="ECO:0000313" key="8">
    <source>
        <dbReference type="EMBL" id="MDP9801699.1"/>
    </source>
</evidence>
<dbReference type="GO" id="GO:0005840">
    <property type="term" value="C:ribosome"/>
    <property type="evidence" value="ECO:0007669"/>
    <property type="project" value="UniProtKB-KW"/>
</dbReference>
<dbReference type="InterPro" id="IPR002583">
    <property type="entry name" value="Ribosomal_bS20"/>
</dbReference>
<evidence type="ECO:0000256" key="3">
    <source>
        <dbReference type="ARBA" id="ARBA00022884"/>
    </source>
</evidence>
<evidence type="ECO:0000256" key="4">
    <source>
        <dbReference type="ARBA" id="ARBA00022980"/>
    </source>
</evidence>
<accession>A0ABT9NDA5</accession>
<evidence type="ECO:0000256" key="1">
    <source>
        <dbReference type="ARBA" id="ARBA00007634"/>
    </source>
</evidence>
<keyword evidence="9" id="KW-1185">Reference proteome</keyword>
<name>A0ABT9NDA5_9ACTO</name>
<evidence type="ECO:0000256" key="2">
    <source>
        <dbReference type="ARBA" id="ARBA00022730"/>
    </source>
</evidence>
<protein>
    <recommendedName>
        <fullName evidence="6 7">Small ribosomal subunit protein bS20</fullName>
    </recommendedName>
</protein>
<organism evidence="8 9">
    <name type="scientific">Arcanobacterium wilhelmae</name>
    <dbReference type="NCBI Taxonomy" id="1803177"/>
    <lineage>
        <taxon>Bacteria</taxon>
        <taxon>Bacillati</taxon>
        <taxon>Actinomycetota</taxon>
        <taxon>Actinomycetes</taxon>
        <taxon>Actinomycetales</taxon>
        <taxon>Actinomycetaceae</taxon>
        <taxon>Arcanobacterium</taxon>
    </lineage>
</organism>
<dbReference type="SUPFAM" id="SSF46992">
    <property type="entry name" value="Ribosomal protein S20"/>
    <property type="match status" value="1"/>
</dbReference>
<evidence type="ECO:0000313" key="9">
    <source>
        <dbReference type="Proteomes" id="UP001235966"/>
    </source>
</evidence>
<dbReference type="HAMAP" id="MF_00500">
    <property type="entry name" value="Ribosomal_bS20"/>
    <property type="match status" value="1"/>
</dbReference>
<proteinExistence type="inferred from homology"/>
<comment type="function">
    <text evidence="7">Binds directly to 16S ribosomal RNA.</text>
</comment>
<dbReference type="RefSeq" id="WP_278059972.1">
    <property type="nucleotide sequence ID" value="NZ_CP121247.1"/>
</dbReference>
<reference evidence="8 9" key="1">
    <citation type="submission" date="2023-07" db="EMBL/GenBank/DDBJ databases">
        <title>Sequencing the genomes of 1000 actinobacteria strains.</title>
        <authorList>
            <person name="Klenk H.-P."/>
        </authorList>
    </citation>
    <scope>NUCLEOTIDE SEQUENCE [LARGE SCALE GENOMIC DNA]</scope>
    <source>
        <strain evidence="8 9">DSM 102162</strain>
    </source>
</reference>
<evidence type="ECO:0000256" key="6">
    <source>
        <dbReference type="ARBA" id="ARBA00035136"/>
    </source>
</evidence>
<sequence length="88" mass="9868">MANIKSQKKRIKTNEKRRVRNQGYKSELRTLVRKTREAIAAGDAEKAADELKVASRKLDKAVSKGIIHKNQAANRKSKLAKQVAKLGK</sequence>
<dbReference type="Pfam" id="PF01649">
    <property type="entry name" value="Ribosomal_S20p"/>
    <property type="match status" value="1"/>
</dbReference>
<keyword evidence="2 7" id="KW-0699">rRNA-binding</keyword>
<gene>
    <name evidence="7" type="primary">rpsT</name>
    <name evidence="8" type="ORF">J2S49_001775</name>
</gene>
<dbReference type="NCBIfam" id="TIGR00029">
    <property type="entry name" value="S20"/>
    <property type="match status" value="1"/>
</dbReference>
<dbReference type="Gene3D" id="1.20.58.110">
    <property type="entry name" value="Ribosomal protein S20"/>
    <property type="match status" value="1"/>
</dbReference>
<keyword evidence="3 7" id="KW-0694">RNA-binding</keyword>
<evidence type="ECO:0000256" key="5">
    <source>
        <dbReference type="ARBA" id="ARBA00023274"/>
    </source>
</evidence>